<feature type="active site" description="Proton acceptor" evidence="1">
    <location>
        <position position="29"/>
    </location>
</feature>
<evidence type="ECO:0000313" key="4">
    <source>
        <dbReference type="Proteomes" id="UP000263377"/>
    </source>
</evidence>
<dbReference type="PROSITE" id="PS51707">
    <property type="entry name" value="CYTH"/>
    <property type="match status" value="1"/>
</dbReference>
<dbReference type="EMBL" id="QVIG01000001">
    <property type="protein sequence ID" value="RGD59287.1"/>
    <property type="molecule type" value="Genomic_DNA"/>
</dbReference>
<dbReference type="AlphaFoldDB" id="A0A372ZVG9"/>
<dbReference type="Gene3D" id="2.40.320.10">
    <property type="entry name" value="Hypothetical Protein Pfu-838710-001"/>
    <property type="match status" value="1"/>
</dbReference>
<gene>
    <name evidence="3" type="ORF">DR950_17190</name>
</gene>
<organism evidence="3 4">
    <name type="scientific">Kitasatospora xanthocidica</name>
    <dbReference type="NCBI Taxonomy" id="83382"/>
    <lineage>
        <taxon>Bacteria</taxon>
        <taxon>Bacillati</taxon>
        <taxon>Actinomycetota</taxon>
        <taxon>Actinomycetes</taxon>
        <taxon>Kitasatosporales</taxon>
        <taxon>Streptomycetaceae</taxon>
        <taxon>Kitasatospora</taxon>
    </lineage>
</organism>
<dbReference type="SUPFAM" id="SSF55154">
    <property type="entry name" value="CYTH-like phosphatases"/>
    <property type="match status" value="1"/>
</dbReference>
<dbReference type="Proteomes" id="UP000263377">
    <property type="component" value="Unassembled WGS sequence"/>
</dbReference>
<dbReference type="InterPro" id="IPR023577">
    <property type="entry name" value="CYTH_domain"/>
</dbReference>
<accession>A0A372ZVG9</accession>
<dbReference type="InterPro" id="IPR012042">
    <property type="entry name" value="NeuTTM/CthTTM-like"/>
</dbReference>
<reference evidence="3 4" key="1">
    <citation type="submission" date="2018-08" db="EMBL/GenBank/DDBJ databases">
        <title>Diversity &amp; Physiological Properties of Lignin-Decomposing Actinobacteria from Soil.</title>
        <authorList>
            <person name="Roh S.G."/>
            <person name="Kim S.B."/>
        </authorList>
    </citation>
    <scope>NUCLEOTIDE SEQUENCE [LARGE SCALE GENOMIC DNA]</scope>
    <source>
        <strain evidence="3 4">MMS17-GH009</strain>
    </source>
</reference>
<evidence type="ECO:0000259" key="2">
    <source>
        <dbReference type="PROSITE" id="PS51707"/>
    </source>
</evidence>
<comment type="caution">
    <text evidence="3">The sequence shown here is derived from an EMBL/GenBank/DDBJ whole genome shotgun (WGS) entry which is preliminary data.</text>
</comment>
<evidence type="ECO:0000256" key="1">
    <source>
        <dbReference type="PIRSR" id="PIRSR016487-1"/>
    </source>
</evidence>
<dbReference type="PIRSF" id="PIRSF016487">
    <property type="entry name" value="CYTH_UCP016487"/>
    <property type="match status" value="1"/>
</dbReference>
<name>A0A372ZVG9_9ACTN</name>
<dbReference type="InterPro" id="IPR033469">
    <property type="entry name" value="CYTH-like_dom_sf"/>
</dbReference>
<dbReference type="RefSeq" id="WP_049650521.1">
    <property type="nucleotide sequence ID" value="NZ_QVIG01000001.1"/>
</dbReference>
<dbReference type="SMART" id="SM01118">
    <property type="entry name" value="CYTH"/>
    <property type="match status" value="1"/>
</dbReference>
<dbReference type="PANTHER" id="PTHR40114:SF1">
    <property type="entry name" value="SLR0698 PROTEIN"/>
    <property type="match status" value="1"/>
</dbReference>
<proteinExistence type="predicted"/>
<protein>
    <submittedName>
        <fullName evidence="3">Adenylate cyclase</fullName>
    </submittedName>
</protein>
<sequence length="159" mass="17382">MPLEIERKFLLEAFEPPETAVRQHIEQGYIAIKDDGTEVRLRRIGGSCVLGVKRKASGAGSPVRIEVERELGEQEFTELWPATEGARLVKERYTFDASGVTVYADVYQGELAGLRTVEVEFGSEAEAAAFSAPEWFGAEITGVKAYKNQTLATGGLPNS</sequence>
<keyword evidence="4" id="KW-1185">Reference proteome</keyword>
<dbReference type="Pfam" id="PF01928">
    <property type="entry name" value="CYTH"/>
    <property type="match status" value="1"/>
</dbReference>
<dbReference type="PANTHER" id="PTHR40114">
    <property type="entry name" value="SLR0698 PROTEIN"/>
    <property type="match status" value="1"/>
</dbReference>
<feature type="domain" description="CYTH" evidence="2">
    <location>
        <begin position="2"/>
        <end position="152"/>
    </location>
</feature>
<evidence type="ECO:0000313" key="3">
    <source>
        <dbReference type="EMBL" id="RGD59287.1"/>
    </source>
</evidence>